<dbReference type="InterPro" id="IPR015424">
    <property type="entry name" value="PyrdxlP-dep_Trfase"/>
</dbReference>
<evidence type="ECO:0000256" key="2">
    <source>
        <dbReference type="ARBA" id="ARBA00022576"/>
    </source>
</evidence>
<organism evidence="6 7">
    <name type="scientific">Flagellimonas okinawensis</name>
    <dbReference type="NCBI Taxonomy" id="3031324"/>
    <lineage>
        <taxon>Bacteria</taxon>
        <taxon>Pseudomonadati</taxon>
        <taxon>Bacteroidota</taxon>
        <taxon>Flavobacteriia</taxon>
        <taxon>Flavobacteriales</taxon>
        <taxon>Flavobacteriaceae</taxon>
        <taxon>Flagellimonas</taxon>
    </lineage>
</organism>
<sequence>MSKKDFYTYQAQTSPHPLALEVSHAKGSYIYDQDGNAHLDFVAGVSACSLGHCHPKVVEAVKKQVDQYMHVMVYGEYVQQPAVAFSKLLASLLPNNLNTTYLVNSGTEAMEGAIKLARRHTGRSQVIAAKNAYHGNTMGSLSLMGLEERKSAFRPLIPDIRSIQFNAEEEIENITDKTAAVVLETIQGGAGFIVPENGYLEKVRKRCNEVGAMLILDEIQPGFGRTGKLFAFEHFNCPPDILVIGKGMASGLPVGAFVASHEVMADLKEKPKFGHITTFGGNPVIAAASLATLKEITETDLIPQTLEKEKLFRKLLNHPLITEIRGKGLMLAPIMKSKEVADYLVVEAAKKGLILFWLLFEDRAVRISPPLTISMKEIEEGCDQILSILNDYQTRTVN</sequence>
<dbReference type="PANTHER" id="PTHR11986:SF79">
    <property type="entry name" value="ACETYLORNITHINE AMINOTRANSFERASE, MITOCHONDRIAL"/>
    <property type="match status" value="1"/>
</dbReference>
<dbReference type="Gene3D" id="3.90.1150.10">
    <property type="entry name" value="Aspartate Aminotransferase, domain 1"/>
    <property type="match status" value="1"/>
</dbReference>
<dbReference type="InterPro" id="IPR015422">
    <property type="entry name" value="PyrdxlP-dep_Trfase_small"/>
</dbReference>
<comment type="similarity">
    <text evidence="5">Belongs to the class-III pyridoxal-phosphate-dependent aminotransferase family.</text>
</comment>
<keyword evidence="3" id="KW-0808">Transferase</keyword>
<dbReference type="Gene3D" id="3.40.640.10">
    <property type="entry name" value="Type I PLP-dependent aspartate aminotransferase-like (Major domain)"/>
    <property type="match status" value="1"/>
</dbReference>
<evidence type="ECO:0000313" key="6">
    <source>
        <dbReference type="EMBL" id="MDF0706359.1"/>
    </source>
</evidence>
<name>A0ABT5XKE8_9FLAO</name>
<dbReference type="InterPro" id="IPR049704">
    <property type="entry name" value="Aminotrans_3_PPA_site"/>
</dbReference>
<comment type="caution">
    <text evidence="6">The sequence shown here is derived from an EMBL/GenBank/DDBJ whole genome shotgun (WGS) entry which is preliminary data.</text>
</comment>
<keyword evidence="7" id="KW-1185">Reference proteome</keyword>
<dbReference type="Proteomes" id="UP001217083">
    <property type="component" value="Unassembled WGS sequence"/>
</dbReference>
<dbReference type="InterPro" id="IPR005814">
    <property type="entry name" value="Aminotrans_3"/>
</dbReference>
<reference evidence="6 7" key="1">
    <citation type="submission" date="2023-03" db="EMBL/GenBank/DDBJ databases">
        <title>Muricauda XX sp. nov. and Muricauda XXX sp. nov., two novel species isolated from Okinawa Trough.</title>
        <authorList>
            <person name="Cao W."/>
            <person name="Deng X."/>
        </authorList>
    </citation>
    <scope>NUCLEOTIDE SEQUENCE [LARGE SCALE GENOMIC DNA]</scope>
    <source>
        <strain evidence="6 7">81s02</strain>
    </source>
</reference>
<dbReference type="InterPro" id="IPR050103">
    <property type="entry name" value="Class-III_PLP-dep_AT"/>
</dbReference>
<dbReference type="EMBL" id="JARFVA010000001">
    <property type="protein sequence ID" value="MDF0706359.1"/>
    <property type="molecule type" value="Genomic_DNA"/>
</dbReference>
<dbReference type="InterPro" id="IPR015421">
    <property type="entry name" value="PyrdxlP-dep_Trfase_major"/>
</dbReference>
<dbReference type="PROSITE" id="PS00600">
    <property type="entry name" value="AA_TRANSFER_CLASS_3"/>
    <property type="match status" value="1"/>
</dbReference>
<proteinExistence type="inferred from homology"/>
<dbReference type="Pfam" id="PF00202">
    <property type="entry name" value="Aminotran_3"/>
    <property type="match status" value="1"/>
</dbReference>
<evidence type="ECO:0000256" key="5">
    <source>
        <dbReference type="RuleBase" id="RU003560"/>
    </source>
</evidence>
<protein>
    <submittedName>
        <fullName evidence="6">Aspartate aminotransferase family protein</fullName>
    </submittedName>
</protein>
<evidence type="ECO:0000313" key="7">
    <source>
        <dbReference type="Proteomes" id="UP001217083"/>
    </source>
</evidence>
<dbReference type="PANTHER" id="PTHR11986">
    <property type="entry name" value="AMINOTRANSFERASE CLASS III"/>
    <property type="match status" value="1"/>
</dbReference>
<accession>A0ABT5XKE8</accession>
<dbReference type="CDD" id="cd00610">
    <property type="entry name" value="OAT_like"/>
    <property type="match status" value="1"/>
</dbReference>
<dbReference type="RefSeq" id="WP_275648404.1">
    <property type="nucleotide sequence ID" value="NZ_JARFVA010000001.1"/>
</dbReference>
<dbReference type="GO" id="GO:0008483">
    <property type="term" value="F:transaminase activity"/>
    <property type="evidence" value="ECO:0007669"/>
    <property type="project" value="UniProtKB-KW"/>
</dbReference>
<evidence type="ECO:0000256" key="4">
    <source>
        <dbReference type="ARBA" id="ARBA00022898"/>
    </source>
</evidence>
<comment type="cofactor">
    <cofactor evidence="1">
        <name>pyridoxal 5'-phosphate</name>
        <dbReference type="ChEBI" id="CHEBI:597326"/>
    </cofactor>
</comment>
<evidence type="ECO:0000256" key="1">
    <source>
        <dbReference type="ARBA" id="ARBA00001933"/>
    </source>
</evidence>
<evidence type="ECO:0000256" key="3">
    <source>
        <dbReference type="ARBA" id="ARBA00022679"/>
    </source>
</evidence>
<keyword evidence="4 5" id="KW-0663">Pyridoxal phosphate</keyword>
<dbReference type="PIRSF" id="PIRSF000521">
    <property type="entry name" value="Transaminase_4ab_Lys_Orn"/>
    <property type="match status" value="1"/>
</dbReference>
<gene>
    <name evidence="6" type="ORF">PY091_03955</name>
</gene>
<keyword evidence="2 6" id="KW-0032">Aminotransferase</keyword>
<dbReference type="SUPFAM" id="SSF53383">
    <property type="entry name" value="PLP-dependent transferases"/>
    <property type="match status" value="1"/>
</dbReference>